<dbReference type="SMART" id="SM00387">
    <property type="entry name" value="HATPase_c"/>
    <property type="match status" value="1"/>
</dbReference>
<reference evidence="20" key="1">
    <citation type="journal article" date="2019" name="Int. J. Syst. Evol. Microbiol.">
        <title>The Global Catalogue of Microorganisms (GCM) 10K type strain sequencing project: providing services to taxonomists for standard genome sequencing and annotation.</title>
        <authorList>
            <consortium name="The Broad Institute Genomics Platform"/>
            <consortium name="The Broad Institute Genome Sequencing Center for Infectious Disease"/>
            <person name="Wu L."/>
            <person name="Ma J."/>
        </authorList>
    </citation>
    <scope>NUCLEOTIDE SEQUENCE [LARGE SCALE GENOMIC DNA]</scope>
    <source>
        <strain evidence="20">CGMCC 1.15197</strain>
    </source>
</reference>
<dbReference type="InterPro" id="IPR035965">
    <property type="entry name" value="PAS-like_dom_sf"/>
</dbReference>
<dbReference type="EC" id="2.7.13.3" evidence="3"/>
<evidence type="ECO:0000256" key="13">
    <source>
        <dbReference type="PROSITE-ProRule" id="PRU00169"/>
    </source>
</evidence>
<feature type="domain" description="Response regulatory" evidence="15">
    <location>
        <begin position="966"/>
        <end position="1080"/>
    </location>
</feature>
<dbReference type="CDD" id="cd17546">
    <property type="entry name" value="REC_hyHK_CKI1_RcsC-like"/>
    <property type="match status" value="1"/>
</dbReference>
<dbReference type="SUPFAM" id="SSF55874">
    <property type="entry name" value="ATPase domain of HSP90 chaperone/DNA topoisomerase II/histidine kinase"/>
    <property type="match status" value="1"/>
</dbReference>
<keyword evidence="4" id="KW-1003">Cell membrane</keyword>
<feature type="domain" description="PAC" evidence="17">
    <location>
        <begin position="393"/>
        <end position="446"/>
    </location>
</feature>
<dbReference type="Pfam" id="PF01627">
    <property type="entry name" value="Hpt"/>
    <property type="match status" value="1"/>
</dbReference>
<dbReference type="Gene3D" id="3.30.450.20">
    <property type="entry name" value="PAS domain"/>
    <property type="match status" value="5"/>
</dbReference>
<evidence type="ECO:0000259" key="18">
    <source>
        <dbReference type="PROSITE" id="PS50894"/>
    </source>
</evidence>
<dbReference type="InterPro" id="IPR013767">
    <property type="entry name" value="PAS_fold"/>
</dbReference>
<dbReference type="Pfam" id="PF00072">
    <property type="entry name" value="Response_reg"/>
    <property type="match status" value="1"/>
</dbReference>
<dbReference type="SUPFAM" id="SSF52172">
    <property type="entry name" value="CheY-like"/>
    <property type="match status" value="1"/>
</dbReference>
<keyword evidence="11" id="KW-0472">Membrane</keyword>
<dbReference type="InterPro" id="IPR005467">
    <property type="entry name" value="His_kinase_dom"/>
</dbReference>
<feature type="domain" description="PAS" evidence="16">
    <location>
        <begin position="69"/>
        <end position="108"/>
    </location>
</feature>
<keyword evidence="6" id="KW-0812">Transmembrane</keyword>
<dbReference type="InterPro" id="IPR001610">
    <property type="entry name" value="PAC"/>
</dbReference>
<dbReference type="InterPro" id="IPR000014">
    <property type="entry name" value="PAS"/>
</dbReference>
<keyword evidence="5 13" id="KW-0597">Phosphoprotein</keyword>
<name>A0ABQ1UWG8_9BACT</name>
<feature type="modified residue" description="4-aspartylphosphate" evidence="13">
    <location>
        <position position="1015"/>
    </location>
</feature>
<feature type="domain" description="Histidine kinase" evidence="14">
    <location>
        <begin position="719"/>
        <end position="942"/>
    </location>
</feature>
<dbReference type="InterPro" id="IPR001789">
    <property type="entry name" value="Sig_transdc_resp-reg_receiver"/>
</dbReference>
<evidence type="ECO:0000256" key="5">
    <source>
        <dbReference type="ARBA" id="ARBA00022553"/>
    </source>
</evidence>
<dbReference type="Pfam" id="PF13426">
    <property type="entry name" value="PAS_9"/>
    <property type="match status" value="2"/>
</dbReference>
<evidence type="ECO:0000256" key="8">
    <source>
        <dbReference type="ARBA" id="ARBA00022840"/>
    </source>
</evidence>
<dbReference type="InterPro" id="IPR000700">
    <property type="entry name" value="PAS-assoc_C"/>
</dbReference>
<dbReference type="SMART" id="SM00448">
    <property type="entry name" value="REC"/>
    <property type="match status" value="1"/>
</dbReference>
<dbReference type="Pfam" id="PF00989">
    <property type="entry name" value="PAS"/>
    <property type="match status" value="1"/>
</dbReference>
<feature type="modified residue" description="Phosphohistidine" evidence="12">
    <location>
        <position position="1144"/>
    </location>
</feature>
<dbReference type="PROSITE" id="PS50894">
    <property type="entry name" value="HPT"/>
    <property type="match status" value="1"/>
</dbReference>
<evidence type="ECO:0000259" key="15">
    <source>
        <dbReference type="PROSITE" id="PS50110"/>
    </source>
</evidence>
<dbReference type="SUPFAM" id="SSF55785">
    <property type="entry name" value="PYP-like sensor domain (PAS domain)"/>
    <property type="match status" value="5"/>
</dbReference>
<dbReference type="Pfam" id="PF02518">
    <property type="entry name" value="HATPase_c"/>
    <property type="match status" value="1"/>
</dbReference>
<keyword evidence="7" id="KW-0547">Nucleotide-binding</keyword>
<feature type="domain" description="PAC" evidence="17">
    <location>
        <begin position="649"/>
        <end position="701"/>
    </location>
</feature>
<dbReference type="InterPro" id="IPR003661">
    <property type="entry name" value="HisK_dim/P_dom"/>
</dbReference>
<dbReference type="InterPro" id="IPR003594">
    <property type="entry name" value="HATPase_dom"/>
</dbReference>
<dbReference type="SMART" id="SM00086">
    <property type="entry name" value="PAC"/>
    <property type="match status" value="3"/>
</dbReference>
<evidence type="ECO:0000256" key="11">
    <source>
        <dbReference type="ARBA" id="ARBA00023136"/>
    </source>
</evidence>
<dbReference type="NCBIfam" id="TIGR00229">
    <property type="entry name" value="sensory_box"/>
    <property type="match status" value="3"/>
</dbReference>
<evidence type="ECO:0000256" key="9">
    <source>
        <dbReference type="ARBA" id="ARBA00022989"/>
    </source>
</evidence>
<evidence type="ECO:0000259" key="17">
    <source>
        <dbReference type="PROSITE" id="PS50113"/>
    </source>
</evidence>
<evidence type="ECO:0000256" key="6">
    <source>
        <dbReference type="ARBA" id="ARBA00022692"/>
    </source>
</evidence>
<organism evidence="19 20">
    <name type="scientific">Hymenobacter cavernae</name>
    <dbReference type="NCBI Taxonomy" id="2044852"/>
    <lineage>
        <taxon>Bacteria</taxon>
        <taxon>Pseudomonadati</taxon>
        <taxon>Bacteroidota</taxon>
        <taxon>Cytophagia</taxon>
        <taxon>Cytophagales</taxon>
        <taxon>Hymenobacteraceae</taxon>
        <taxon>Hymenobacter</taxon>
    </lineage>
</organism>
<dbReference type="CDD" id="cd16922">
    <property type="entry name" value="HATPase_EvgS-ArcB-TorS-like"/>
    <property type="match status" value="1"/>
</dbReference>
<dbReference type="PANTHER" id="PTHR45339:SF1">
    <property type="entry name" value="HYBRID SIGNAL TRANSDUCTION HISTIDINE KINASE J"/>
    <property type="match status" value="1"/>
</dbReference>
<dbReference type="InterPro" id="IPR036641">
    <property type="entry name" value="HPT_dom_sf"/>
</dbReference>
<dbReference type="Pfam" id="PF08447">
    <property type="entry name" value="PAS_3"/>
    <property type="match status" value="2"/>
</dbReference>
<evidence type="ECO:0000313" key="19">
    <source>
        <dbReference type="EMBL" id="GGF28543.1"/>
    </source>
</evidence>
<sequence>MPNDRFATAYKFEIMEKEDTSFAVTKAENARLQEIIVRQQAEIRALQARPLPPGPAVVAGLEHLDQSLRLLETVFSSVLLTDVQGHILWLNEGFTRLCGCKLADVAGQLLKDAIPNYWPDEATAAYIDQCRARSLPYEFEGPNPNQQSAMRWMRVKAQPLLNAEGLALRYISLVEDITEQRVAQQALRENEQRFRKLIEKAPGALYEWRENYDGTYYVIYASPKFWELFGISPEDIALIPNFIHPDDHAAWRQSLQEANQRQTPWEFEGRILVPGQPLRWWRAYALVSDRDEAGLVYRGIMHDSTATVEARDLVQASNQRWRAAMEGVGNHTWEYNMRTKELLISQRYHELLGYDANDAQSAVLPHLTNIRAEDRVASRQAFRAYLNGETSLYAATYQLVDAQGETRWVLVRGLLTERDEHGAPLIMTGTHTDVTDITLANRAREAAALRLASTIAGLQGAVLLEDEHQKIILANAAFGRMFQLPFSHEHLVGADCQGLLEETKMTFSDEEAFLRSTSSIREQRLTVHEETMTLKDGRVLKRDATPIYVQDDYIGFLWKYEDITVRATEEGALRRREEKYRSILENLRLGLLEINVQEQIVFVNQSYCDISGYGREELLHAPMTIIAPAEGSQHIPQEKRALRAVGVADTYEVPIKTKTGETKWLMVSGAPLYNDEKEYIGSIAAHLDITHQKELEIKLREAKKQAEESAQAKELFLANMSHEIRTPMNAILGMSQLLAKTALSGQQSEYLHAMTTSAGNLLVIINDILDQSKIEAGKLTIEHIGFDVRQVCRQVEKTLQYKAEDKGLGLHVHVSPALPPVLLGDPHRLTQVLLNLAGNAVKFTEKGAVRISCELLSSAGPEVLVEFRIRDTGIGINPAHLANVFQNFSQEDASVSRKFGGTGLGLSISRKLATLMGGQIHLESELGQGTTSIFSLRLPVGSPADLPCPEPAASPTVLRKALRGKRVLLVEDNAFNRLLAKVFLEQAGMQVREAENGALAVAALQVEAFDLILMDVQMPVLNGLEATRQLRGQGVQIPIIGLTANAIKGDNEKCLAAGMNDYLSKPFLENQLLTMLHEWLPAPAGPLAAPALYQLTQLREMAKQDERFVTFMVGTFLKSGASTLTNLRTGLERGDINALKEAAHEIRPSLTHLQMQQLVPLFTQLENWPGTFNRPVLEPLVQEIERLLQQVLQQIWQDLETRTT</sequence>
<dbReference type="Pfam" id="PF00512">
    <property type="entry name" value="HisKA"/>
    <property type="match status" value="1"/>
</dbReference>
<evidence type="ECO:0000256" key="3">
    <source>
        <dbReference type="ARBA" id="ARBA00012438"/>
    </source>
</evidence>
<protein>
    <recommendedName>
        <fullName evidence="3">histidine kinase</fullName>
        <ecNumber evidence="3">2.7.13.3</ecNumber>
    </recommendedName>
</protein>
<feature type="domain" description="PAC" evidence="17">
    <location>
        <begin position="135"/>
        <end position="189"/>
    </location>
</feature>
<dbReference type="InterPro" id="IPR008207">
    <property type="entry name" value="Sig_transdc_His_kin_Hpt_dom"/>
</dbReference>
<evidence type="ECO:0000259" key="16">
    <source>
        <dbReference type="PROSITE" id="PS50112"/>
    </source>
</evidence>
<evidence type="ECO:0000256" key="7">
    <source>
        <dbReference type="ARBA" id="ARBA00022741"/>
    </source>
</evidence>
<dbReference type="InterPro" id="IPR013655">
    <property type="entry name" value="PAS_fold_3"/>
</dbReference>
<dbReference type="CDD" id="cd00130">
    <property type="entry name" value="PAS"/>
    <property type="match status" value="3"/>
</dbReference>
<accession>A0ABQ1UWG8</accession>
<comment type="catalytic activity">
    <reaction evidence="1">
        <text>ATP + protein L-histidine = ADP + protein N-phospho-L-histidine.</text>
        <dbReference type="EC" id="2.7.13.3"/>
    </reaction>
</comment>
<dbReference type="PROSITE" id="PS50109">
    <property type="entry name" value="HIS_KIN"/>
    <property type="match status" value="1"/>
</dbReference>
<evidence type="ECO:0000256" key="2">
    <source>
        <dbReference type="ARBA" id="ARBA00004651"/>
    </source>
</evidence>
<dbReference type="Gene3D" id="1.10.287.130">
    <property type="match status" value="1"/>
</dbReference>
<dbReference type="SUPFAM" id="SSF47384">
    <property type="entry name" value="Homodimeric domain of signal transducing histidine kinase"/>
    <property type="match status" value="1"/>
</dbReference>
<comment type="subcellular location">
    <subcellularLocation>
        <location evidence="2">Cell membrane</location>
        <topology evidence="2">Multi-pass membrane protein</topology>
    </subcellularLocation>
</comment>
<dbReference type="PRINTS" id="PR00344">
    <property type="entry name" value="BCTRLSENSOR"/>
</dbReference>
<dbReference type="SMART" id="SM00091">
    <property type="entry name" value="PAS"/>
    <property type="match status" value="5"/>
</dbReference>
<comment type="caution">
    <text evidence="19">The sequence shown here is derived from an EMBL/GenBank/DDBJ whole genome shotgun (WGS) entry which is preliminary data.</text>
</comment>
<dbReference type="InterPro" id="IPR011006">
    <property type="entry name" value="CheY-like_superfamily"/>
</dbReference>
<dbReference type="InterPro" id="IPR004358">
    <property type="entry name" value="Sig_transdc_His_kin-like_C"/>
</dbReference>
<dbReference type="PROSITE" id="PS50110">
    <property type="entry name" value="RESPONSE_REGULATORY"/>
    <property type="match status" value="1"/>
</dbReference>
<proteinExistence type="predicted"/>
<dbReference type="InterPro" id="IPR036097">
    <property type="entry name" value="HisK_dim/P_sf"/>
</dbReference>
<dbReference type="Gene3D" id="3.30.565.10">
    <property type="entry name" value="Histidine kinase-like ATPase, C-terminal domain"/>
    <property type="match status" value="1"/>
</dbReference>
<keyword evidence="9" id="KW-1133">Transmembrane helix</keyword>
<keyword evidence="20" id="KW-1185">Reference proteome</keyword>
<dbReference type="SMART" id="SM00388">
    <property type="entry name" value="HisKA"/>
    <property type="match status" value="1"/>
</dbReference>
<dbReference type="PROSITE" id="PS50113">
    <property type="entry name" value="PAC"/>
    <property type="match status" value="3"/>
</dbReference>
<gene>
    <name evidence="19" type="ORF">GCM10011383_45340</name>
</gene>
<evidence type="ECO:0000256" key="12">
    <source>
        <dbReference type="PROSITE-ProRule" id="PRU00110"/>
    </source>
</evidence>
<dbReference type="Proteomes" id="UP000632273">
    <property type="component" value="Unassembled WGS sequence"/>
</dbReference>
<feature type="domain" description="HPt" evidence="18">
    <location>
        <begin position="1105"/>
        <end position="1202"/>
    </location>
</feature>
<evidence type="ECO:0000256" key="1">
    <source>
        <dbReference type="ARBA" id="ARBA00000085"/>
    </source>
</evidence>
<evidence type="ECO:0000256" key="4">
    <source>
        <dbReference type="ARBA" id="ARBA00022475"/>
    </source>
</evidence>
<dbReference type="CDD" id="cd00082">
    <property type="entry name" value="HisKA"/>
    <property type="match status" value="1"/>
</dbReference>
<keyword evidence="10" id="KW-0902">Two-component regulatory system</keyword>
<dbReference type="SUPFAM" id="SSF47226">
    <property type="entry name" value="Histidine-containing phosphotransfer domain, HPT domain"/>
    <property type="match status" value="1"/>
</dbReference>
<evidence type="ECO:0000256" key="10">
    <source>
        <dbReference type="ARBA" id="ARBA00023012"/>
    </source>
</evidence>
<dbReference type="InterPro" id="IPR036890">
    <property type="entry name" value="HATPase_C_sf"/>
</dbReference>
<feature type="domain" description="PAS" evidence="16">
    <location>
        <begin position="576"/>
        <end position="619"/>
    </location>
</feature>
<dbReference type="PANTHER" id="PTHR45339">
    <property type="entry name" value="HYBRID SIGNAL TRANSDUCTION HISTIDINE KINASE J"/>
    <property type="match status" value="1"/>
</dbReference>
<evidence type="ECO:0000313" key="20">
    <source>
        <dbReference type="Proteomes" id="UP000632273"/>
    </source>
</evidence>
<dbReference type="PROSITE" id="PS50112">
    <property type="entry name" value="PAS"/>
    <property type="match status" value="3"/>
</dbReference>
<keyword evidence="8" id="KW-0067">ATP-binding</keyword>
<dbReference type="EMBL" id="BMHT01000016">
    <property type="protein sequence ID" value="GGF28543.1"/>
    <property type="molecule type" value="Genomic_DNA"/>
</dbReference>
<dbReference type="Gene3D" id="3.40.50.2300">
    <property type="match status" value="1"/>
</dbReference>
<feature type="domain" description="PAS" evidence="16">
    <location>
        <begin position="190"/>
        <end position="262"/>
    </location>
</feature>
<dbReference type="Gene3D" id="1.20.120.160">
    <property type="entry name" value="HPT domain"/>
    <property type="match status" value="1"/>
</dbReference>
<evidence type="ECO:0000259" key="14">
    <source>
        <dbReference type="PROSITE" id="PS50109"/>
    </source>
</evidence>